<dbReference type="AlphaFoldDB" id="A0A2S0WHH6"/>
<sequence>MAYIWLSAGVSKIGVHMDITQTIMAYEIFTPAWSDMLARIIGPLEIAGGMLLLLGIKLKPAGWVSIGVLSLFIIGLASAWARGLVIDCGCFSPDQTDQGTNVLATMGRDVLYIAITLWMIYRPYKKWAIYP</sequence>
<gene>
    <name evidence="5" type="ORF">C3E79_08970</name>
</gene>
<dbReference type="Pfam" id="PF07291">
    <property type="entry name" value="MauE"/>
    <property type="match status" value="1"/>
</dbReference>
<keyword evidence="2" id="KW-0812">Transmembrane</keyword>
<proteinExistence type="predicted"/>
<keyword evidence="6" id="KW-1185">Reference proteome</keyword>
<reference evidence="6" key="1">
    <citation type="submission" date="2018-01" db="EMBL/GenBank/DDBJ databases">
        <authorList>
            <person name="Li J."/>
        </authorList>
    </citation>
    <scope>NUCLEOTIDE SEQUENCE [LARGE SCALE GENOMIC DNA]</scope>
    <source>
        <strain evidence="6">2184</strain>
    </source>
</reference>
<keyword evidence="3" id="KW-1133">Transmembrane helix</keyword>
<evidence type="ECO:0000256" key="1">
    <source>
        <dbReference type="ARBA" id="ARBA00004141"/>
    </source>
</evidence>
<protein>
    <submittedName>
        <fullName evidence="5">Uncharacterized protein</fullName>
    </submittedName>
</protein>
<dbReference type="KEGG" id="clia:C3E79_08970"/>
<name>A0A2S0WHH6_9CORY</name>
<dbReference type="OrthoDB" id="5422529at2"/>
<evidence type="ECO:0000313" key="5">
    <source>
        <dbReference type="EMBL" id="AWB85132.1"/>
    </source>
</evidence>
<evidence type="ECO:0000256" key="2">
    <source>
        <dbReference type="ARBA" id="ARBA00022692"/>
    </source>
</evidence>
<comment type="subcellular location">
    <subcellularLocation>
        <location evidence="1">Membrane</location>
        <topology evidence="1">Multi-pass membrane protein</topology>
    </subcellularLocation>
</comment>
<keyword evidence="4" id="KW-0472">Membrane</keyword>
<dbReference type="InterPro" id="IPR009908">
    <property type="entry name" value="Methylamine_util_MauE"/>
</dbReference>
<dbReference type="UniPathway" id="UPA00895"/>
<accession>A0A2S0WHH6</accession>
<evidence type="ECO:0000313" key="6">
    <source>
        <dbReference type="Proteomes" id="UP000244754"/>
    </source>
</evidence>
<dbReference type="GO" id="GO:0016020">
    <property type="term" value="C:membrane"/>
    <property type="evidence" value="ECO:0007669"/>
    <property type="project" value="UniProtKB-SubCell"/>
</dbReference>
<organism evidence="5 6">
    <name type="scientific">Corynebacterium liangguodongii</name>
    <dbReference type="NCBI Taxonomy" id="2079535"/>
    <lineage>
        <taxon>Bacteria</taxon>
        <taxon>Bacillati</taxon>
        <taxon>Actinomycetota</taxon>
        <taxon>Actinomycetes</taxon>
        <taxon>Mycobacteriales</taxon>
        <taxon>Corynebacteriaceae</taxon>
        <taxon>Corynebacterium</taxon>
    </lineage>
</organism>
<dbReference type="EMBL" id="CP026948">
    <property type="protein sequence ID" value="AWB85132.1"/>
    <property type="molecule type" value="Genomic_DNA"/>
</dbReference>
<dbReference type="GO" id="GO:0030416">
    <property type="term" value="P:methylamine metabolic process"/>
    <property type="evidence" value="ECO:0007669"/>
    <property type="project" value="InterPro"/>
</dbReference>
<evidence type="ECO:0000256" key="4">
    <source>
        <dbReference type="ARBA" id="ARBA00023136"/>
    </source>
</evidence>
<evidence type="ECO:0000256" key="3">
    <source>
        <dbReference type="ARBA" id="ARBA00022989"/>
    </source>
</evidence>
<dbReference type="Proteomes" id="UP000244754">
    <property type="component" value="Chromosome"/>
</dbReference>